<dbReference type="SUPFAM" id="SSF53756">
    <property type="entry name" value="UDP-Glycosyltransferase/glycogen phosphorylase"/>
    <property type="match status" value="1"/>
</dbReference>
<dbReference type="InterPro" id="IPR055259">
    <property type="entry name" value="YkvP/CgeB_Glyco_trans-like"/>
</dbReference>
<dbReference type="Proteomes" id="UP001239909">
    <property type="component" value="Unassembled WGS sequence"/>
</dbReference>
<gene>
    <name evidence="2" type="ORF">LNKW23_10910</name>
</gene>
<feature type="domain" description="Spore protein YkvP/CgeB glycosyl transferase-like" evidence="1">
    <location>
        <begin position="238"/>
        <end position="388"/>
    </location>
</feature>
<protein>
    <submittedName>
        <fullName evidence="2">Glycosyltransferase family 4 protein</fullName>
    </submittedName>
</protein>
<accession>A0ABQ6LM26</accession>
<evidence type="ECO:0000259" key="1">
    <source>
        <dbReference type="Pfam" id="PF13524"/>
    </source>
</evidence>
<evidence type="ECO:0000313" key="2">
    <source>
        <dbReference type="EMBL" id="GMG81878.1"/>
    </source>
</evidence>
<dbReference type="PANTHER" id="PTHR12526">
    <property type="entry name" value="GLYCOSYLTRANSFERASE"/>
    <property type="match status" value="1"/>
</dbReference>
<dbReference type="Pfam" id="PF13524">
    <property type="entry name" value="Glyco_trans_1_2"/>
    <property type="match status" value="1"/>
</dbReference>
<proteinExistence type="predicted"/>
<dbReference type="EMBL" id="BSYI01000006">
    <property type="protein sequence ID" value="GMG81878.1"/>
    <property type="molecule type" value="Genomic_DNA"/>
</dbReference>
<dbReference type="Gene3D" id="3.40.50.2000">
    <property type="entry name" value="Glycogen Phosphorylase B"/>
    <property type="match status" value="1"/>
</dbReference>
<comment type="caution">
    <text evidence="2">The sequence shown here is derived from an EMBL/GenBank/DDBJ whole genome shotgun (WGS) entry which is preliminary data.</text>
</comment>
<reference evidence="2 3" key="1">
    <citation type="submission" date="2023-04" db="EMBL/GenBank/DDBJ databases">
        <title>Marinoamorphus aggregata gen. nov., sp. Nov., isolate from tissue of brittle star Ophioplocus japonicus.</title>
        <authorList>
            <person name="Kawano K."/>
            <person name="Sawayama S."/>
            <person name="Nakagawa S."/>
        </authorList>
    </citation>
    <scope>NUCLEOTIDE SEQUENCE [LARGE SCALE GENOMIC DNA]</scope>
    <source>
        <strain evidence="2 3">NKW23</strain>
    </source>
</reference>
<sequence>MSRPRFHWVGPLPPARTDIAHYTARILPALAARAEVVLWTDAEDWDPALEAHATVRRYDPHTDFPMPLDGLPPVDGPEIPVFQIGNSWLFHTGPLLLARRVPGIVMLHDIAIQDLLRGMIEHGHLSPGLYRAEMARRHGEAGARAAEEVLADRLRPHEAAVRFPLFEIALPKAVAALSHTPAGEAAIARSGLVPAYGLDLPFAPGAERPAARAADGPLRLVQFGYLAPNRRLDQVLEALASLRDRVDFRLEVFGTLWDEAHVRGKIAELRLADRVELRGFAAEAELDAALAAAHLVFNLRYPTMGEASGSQLRIWAASAAAAVSDTGWYRDLPAESVLRIPIEGEVAALSALVAEIDADRARGAAVGAAGRARLIARHTPERYAEGLLEAAARYERDARDALLAARAGRLLGDTARTRLATDRLARLLETG</sequence>
<organism evidence="2 3">
    <name type="scientific">Paralimibaculum aggregatum</name>
    <dbReference type="NCBI Taxonomy" id="3036245"/>
    <lineage>
        <taxon>Bacteria</taxon>
        <taxon>Pseudomonadati</taxon>
        <taxon>Pseudomonadota</taxon>
        <taxon>Alphaproteobacteria</taxon>
        <taxon>Rhodobacterales</taxon>
        <taxon>Paracoccaceae</taxon>
        <taxon>Paralimibaculum</taxon>
    </lineage>
</organism>
<evidence type="ECO:0000313" key="3">
    <source>
        <dbReference type="Proteomes" id="UP001239909"/>
    </source>
</evidence>
<dbReference type="PANTHER" id="PTHR12526:SF636">
    <property type="entry name" value="BLL3647 PROTEIN"/>
    <property type="match status" value="1"/>
</dbReference>
<keyword evidence="3" id="KW-1185">Reference proteome</keyword>
<dbReference type="RefSeq" id="WP_285670605.1">
    <property type="nucleotide sequence ID" value="NZ_BSYI01000006.1"/>
</dbReference>
<name>A0ABQ6LM26_9RHOB</name>